<dbReference type="RefSeq" id="WP_085930352.1">
    <property type="nucleotide sequence ID" value="NZ_DAWEGW010000002.1"/>
</dbReference>
<dbReference type="EMBL" id="VOIF01000061">
    <property type="protein sequence ID" value="TWV64899.1"/>
    <property type="molecule type" value="Genomic_DNA"/>
</dbReference>
<proteinExistence type="predicted"/>
<evidence type="ECO:0000313" key="3">
    <source>
        <dbReference type="Proteomes" id="UP000315833"/>
    </source>
</evidence>
<gene>
    <name evidence="2" type="ORF">FSA04_23050</name>
</gene>
<comment type="caution">
    <text evidence="2">The sequence shown here is derived from an EMBL/GenBank/DDBJ whole genome shotgun (WGS) entry which is preliminary data.</text>
</comment>
<evidence type="ECO:0000256" key="1">
    <source>
        <dbReference type="SAM" id="MobiDB-lite"/>
    </source>
</evidence>
<reference evidence="2 3" key="1">
    <citation type="submission" date="2019-07" db="EMBL/GenBank/DDBJ databases">
        <title>Genome sequencing of Bacteroides dorei iSURF_12.</title>
        <authorList>
            <person name="Sevigny J.L."/>
            <person name="Ruoff K.L."/>
            <person name="Price C.E."/>
            <person name="Valls R.A."/>
            <person name="O'Toole G.A."/>
        </authorList>
    </citation>
    <scope>NUCLEOTIDE SEQUENCE [LARGE SCALE GENOMIC DNA]</scope>
    <source>
        <strain evidence="2 3">ANK132K_1B</strain>
    </source>
</reference>
<name>A0A5C6KEK2_9BACT</name>
<evidence type="ECO:0000313" key="2">
    <source>
        <dbReference type="EMBL" id="TWV64899.1"/>
    </source>
</evidence>
<accession>A0A5C6KEK2</accession>
<organism evidence="2 3">
    <name type="scientific">Phocaeicola dorei</name>
    <dbReference type="NCBI Taxonomy" id="357276"/>
    <lineage>
        <taxon>Bacteria</taxon>
        <taxon>Pseudomonadati</taxon>
        <taxon>Bacteroidota</taxon>
        <taxon>Bacteroidia</taxon>
        <taxon>Bacteroidales</taxon>
        <taxon>Bacteroidaceae</taxon>
        <taxon>Phocaeicola</taxon>
    </lineage>
</organism>
<dbReference type="Proteomes" id="UP000315833">
    <property type="component" value="Unassembled WGS sequence"/>
</dbReference>
<feature type="region of interest" description="Disordered" evidence="1">
    <location>
        <begin position="66"/>
        <end position="91"/>
    </location>
</feature>
<sequence length="108" mass="12785">MFTEDIYNILIINAMRRFMFTCAGTPLALPYQEFTKGMNPLAPSVRKGKRHVRNKAFLGKVHPMKRNDMQKRGKRMEEMTGMWKNPHERRKNGSWKYRIQLLAEAKQS</sequence>
<protein>
    <submittedName>
        <fullName evidence="2">Uncharacterized protein</fullName>
    </submittedName>
</protein>
<feature type="compositionally biased region" description="Basic and acidic residues" evidence="1">
    <location>
        <begin position="66"/>
        <end position="78"/>
    </location>
</feature>
<dbReference type="AlphaFoldDB" id="A0A5C6KEK2"/>